<dbReference type="EMBL" id="BPLR01015015">
    <property type="protein sequence ID" value="GIY72956.1"/>
    <property type="molecule type" value="Genomic_DNA"/>
</dbReference>
<evidence type="ECO:0000313" key="2">
    <source>
        <dbReference type="Proteomes" id="UP001054945"/>
    </source>
</evidence>
<sequence length="82" mass="9779">MEKSTSYDTEKSTFDPHLLIMDLVQTVDKKTELCDRKSILWYRRNYLLSKSMKALTNHLVSMMIYKEIFLNLEGKKDRMNEA</sequence>
<dbReference type="Proteomes" id="UP001054945">
    <property type="component" value="Unassembled WGS sequence"/>
</dbReference>
<proteinExistence type="predicted"/>
<accession>A0AAV4VRW1</accession>
<reference evidence="1 2" key="1">
    <citation type="submission" date="2021-06" db="EMBL/GenBank/DDBJ databases">
        <title>Caerostris extrusa draft genome.</title>
        <authorList>
            <person name="Kono N."/>
            <person name="Arakawa K."/>
        </authorList>
    </citation>
    <scope>NUCLEOTIDE SEQUENCE [LARGE SCALE GENOMIC DNA]</scope>
</reference>
<evidence type="ECO:0000313" key="1">
    <source>
        <dbReference type="EMBL" id="GIY72956.1"/>
    </source>
</evidence>
<dbReference type="AlphaFoldDB" id="A0AAV4VRW1"/>
<name>A0AAV4VRW1_CAEEX</name>
<keyword evidence="2" id="KW-1185">Reference proteome</keyword>
<gene>
    <name evidence="1" type="ORF">CEXT_118661</name>
</gene>
<organism evidence="1 2">
    <name type="scientific">Caerostris extrusa</name>
    <name type="common">Bark spider</name>
    <name type="synonym">Caerostris bankana</name>
    <dbReference type="NCBI Taxonomy" id="172846"/>
    <lineage>
        <taxon>Eukaryota</taxon>
        <taxon>Metazoa</taxon>
        <taxon>Ecdysozoa</taxon>
        <taxon>Arthropoda</taxon>
        <taxon>Chelicerata</taxon>
        <taxon>Arachnida</taxon>
        <taxon>Araneae</taxon>
        <taxon>Araneomorphae</taxon>
        <taxon>Entelegynae</taxon>
        <taxon>Araneoidea</taxon>
        <taxon>Araneidae</taxon>
        <taxon>Caerostris</taxon>
    </lineage>
</organism>
<protein>
    <submittedName>
        <fullName evidence="1">Uncharacterized protein</fullName>
    </submittedName>
</protein>
<comment type="caution">
    <text evidence="1">The sequence shown here is derived from an EMBL/GenBank/DDBJ whole genome shotgun (WGS) entry which is preliminary data.</text>
</comment>